<name>A0ABZ1T3C4_STRVG</name>
<evidence type="ECO:0000259" key="1">
    <source>
        <dbReference type="Pfam" id="PF00561"/>
    </source>
</evidence>
<dbReference type="Pfam" id="PF00561">
    <property type="entry name" value="Abhydrolase_1"/>
    <property type="match status" value="1"/>
</dbReference>
<sequence>MTHARTHAVTATTVPVEAGELFCESAGEGPPVVLLHGGMLDLNMWNEQFSWLASLGYRVIRYDARGHGRSSTVAGDYANHDDLHALLTHLDVPCAVLVGLSLGARTAVDTAIAHPESVSALVLASPGVSGRPFADPYVAHHTAQQMAVIGDPDGGAQRFVEHFLRMWVDGPYREPSQVSRTLRERMHASASANVVRHARGLGAGMPREVGAADRLASIGVPTLVLDGELDSSDISSNAQAITRAVPDARHQRFASAAHMVNLESTGPFNLAVESFLVSTTDLN</sequence>
<protein>
    <submittedName>
        <fullName evidence="2">Alpha/beta hydrolase</fullName>
    </submittedName>
</protein>
<evidence type="ECO:0000313" key="2">
    <source>
        <dbReference type="EMBL" id="WUQ10364.1"/>
    </source>
</evidence>
<dbReference type="PRINTS" id="PR00111">
    <property type="entry name" value="ABHYDROLASE"/>
</dbReference>
<reference evidence="2" key="1">
    <citation type="submission" date="2022-10" db="EMBL/GenBank/DDBJ databases">
        <title>The complete genomes of actinobacterial strains from the NBC collection.</title>
        <authorList>
            <person name="Joergensen T.S."/>
            <person name="Alvarez Arevalo M."/>
            <person name="Sterndorff E.B."/>
            <person name="Faurdal D."/>
            <person name="Vuksanovic O."/>
            <person name="Mourched A.-S."/>
            <person name="Charusanti P."/>
            <person name="Shaw S."/>
            <person name="Blin K."/>
            <person name="Weber T."/>
        </authorList>
    </citation>
    <scope>NUCLEOTIDE SEQUENCE</scope>
    <source>
        <strain evidence="2">NBC_00248</strain>
    </source>
</reference>
<dbReference type="InterPro" id="IPR000639">
    <property type="entry name" value="Epox_hydrolase-like"/>
</dbReference>
<evidence type="ECO:0000313" key="3">
    <source>
        <dbReference type="Proteomes" id="UP001432039"/>
    </source>
</evidence>
<dbReference type="GO" id="GO:0016787">
    <property type="term" value="F:hydrolase activity"/>
    <property type="evidence" value="ECO:0007669"/>
    <property type="project" value="UniProtKB-KW"/>
</dbReference>
<dbReference type="SUPFAM" id="SSF53474">
    <property type="entry name" value="alpha/beta-Hydrolases"/>
    <property type="match status" value="1"/>
</dbReference>
<dbReference type="Proteomes" id="UP001432039">
    <property type="component" value="Chromosome"/>
</dbReference>
<dbReference type="InterPro" id="IPR029058">
    <property type="entry name" value="AB_hydrolase_fold"/>
</dbReference>
<dbReference type="PANTHER" id="PTHR43194">
    <property type="entry name" value="HYDROLASE ALPHA/BETA FOLD FAMILY"/>
    <property type="match status" value="1"/>
</dbReference>
<gene>
    <name evidence="2" type="ORF">OG517_02325</name>
</gene>
<organism evidence="2 3">
    <name type="scientific">Streptomyces virginiae</name>
    <name type="common">Streptomyces cinnamonensis</name>
    <dbReference type="NCBI Taxonomy" id="1961"/>
    <lineage>
        <taxon>Bacteria</taxon>
        <taxon>Bacillati</taxon>
        <taxon>Actinomycetota</taxon>
        <taxon>Actinomycetes</taxon>
        <taxon>Kitasatosporales</taxon>
        <taxon>Streptomycetaceae</taxon>
        <taxon>Streptomyces</taxon>
    </lineage>
</organism>
<dbReference type="PANTHER" id="PTHR43194:SF2">
    <property type="entry name" value="PEROXISOMAL MEMBRANE PROTEIN LPX1"/>
    <property type="match status" value="1"/>
</dbReference>
<dbReference type="InterPro" id="IPR000073">
    <property type="entry name" value="AB_hydrolase_1"/>
</dbReference>
<dbReference type="EMBL" id="CP108090">
    <property type="protein sequence ID" value="WUQ10364.1"/>
    <property type="molecule type" value="Genomic_DNA"/>
</dbReference>
<dbReference type="InterPro" id="IPR050228">
    <property type="entry name" value="Carboxylesterase_BioH"/>
</dbReference>
<feature type="domain" description="AB hydrolase-1" evidence="1">
    <location>
        <begin position="30"/>
        <end position="264"/>
    </location>
</feature>
<dbReference type="Gene3D" id="3.40.50.1820">
    <property type="entry name" value="alpha/beta hydrolase"/>
    <property type="match status" value="1"/>
</dbReference>
<dbReference type="PRINTS" id="PR00412">
    <property type="entry name" value="EPOXHYDRLASE"/>
</dbReference>
<keyword evidence="3" id="KW-1185">Reference proteome</keyword>
<proteinExistence type="predicted"/>
<keyword evidence="2" id="KW-0378">Hydrolase</keyword>
<accession>A0ABZ1T3C4</accession>
<dbReference type="RefSeq" id="WP_328959921.1">
    <property type="nucleotide sequence ID" value="NZ_CP108090.1"/>
</dbReference>